<dbReference type="Proteomes" id="UP000518605">
    <property type="component" value="Unassembled WGS sequence"/>
</dbReference>
<dbReference type="AlphaFoldDB" id="A0A7W5G9U5"/>
<evidence type="ECO:0008006" key="5">
    <source>
        <dbReference type="Google" id="ProtNLM"/>
    </source>
</evidence>
<sequence>MLKNRIFLIGLGLGIMIGALLFQLMLSGEQSREKLAERDNETTDKLYTQIEVDALLKAERDSIELDQDVGSEASKQETQPAVTPVPSAEPPNKVEETAESPTVVPENEKAVINHVIRIKAGIGLSKTAELLTSNHIIDDGAAFIAEMKKSKKLVRAGYFLFHEDSTIEQVITVVTSQPLTEEQAAALSSAKNS</sequence>
<feature type="transmembrane region" description="Helical" evidence="2">
    <location>
        <begin position="6"/>
        <end position="26"/>
    </location>
</feature>
<keyword evidence="4" id="KW-1185">Reference proteome</keyword>
<dbReference type="Gene3D" id="3.30.1490.480">
    <property type="entry name" value="Endolytic murein transglycosylase"/>
    <property type="match status" value="1"/>
</dbReference>
<keyword evidence="2" id="KW-1133">Transmembrane helix</keyword>
<comment type="caution">
    <text evidence="3">The sequence shown here is derived from an EMBL/GenBank/DDBJ whole genome shotgun (WGS) entry which is preliminary data.</text>
</comment>
<dbReference type="RefSeq" id="WP_183561685.1">
    <property type="nucleotide sequence ID" value="NZ_CBCSLB010000003.1"/>
</dbReference>
<evidence type="ECO:0000313" key="3">
    <source>
        <dbReference type="EMBL" id="MBB3152080.1"/>
    </source>
</evidence>
<evidence type="ECO:0000256" key="2">
    <source>
        <dbReference type="SAM" id="Phobius"/>
    </source>
</evidence>
<accession>A0A7W5G9U5</accession>
<feature type="region of interest" description="Disordered" evidence="1">
    <location>
        <begin position="67"/>
        <end position="103"/>
    </location>
</feature>
<gene>
    <name evidence="3" type="ORF">FHS16_002126</name>
</gene>
<keyword evidence="2" id="KW-0812">Transmembrane</keyword>
<organism evidence="3 4">
    <name type="scientific">Paenibacillus endophyticus</name>
    <dbReference type="NCBI Taxonomy" id="1294268"/>
    <lineage>
        <taxon>Bacteria</taxon>
        <taxon>Bacillati</taxon>
        <taxon>Bacillota</taxon>
        <taxon>Bacilli</taxon>
        <taxon>Bacillales</taxon>
        <taxon>Paenibacillaceae</taxon>
        <taxon>Paenibacillus</taxon>
    </lineage>
</organism>
<evidence type="ECO:0000313" key="4">
    <source>
        <dbReference type="Proteomes" id="UP000518605"/>
    </source>
</evidence>
<evidence type="ECO:0000256" key="1">
    <source>
        <dbReference type="SAM" id="MobiDB-lite"/>
    </source>
</evidence>
<name>A0A7W5G9U5_9BACL</name>
<proteinExistence type="predicted"/>
<dbReference type="EMBL" id="JACHXW010000005">
    <property type="protein sequence ID" value="MBB3152080.1"/>
    <property type="molecule type" value="Genomic_DNA"/>
</dbReference>
<keyword evidence="2" id="KW-0472">Membrane</keyword>
<protein>
    <recommendedName>
        <fullName evidence="5">Endolytic transglycosylase MltG</fullName>
    </recommendedName>
</protein>
<reference evidence="3 4" key="1">
    <citation type="submission" date="2020-08" db="EMBL/GenBank/DDBJ databases">
        <title>Genomic Encyclopedia of Type Strains, Phase III (KMG-III): the genomes of soil and plant-associated and newly described type strains.</title>
        <authorList>
            <person name="Whitman W."/>
        </authorList>
    </citation>
    <scope>NUCLEOTIDE SEQUENCE [LARGE SCALE GENOMIC DNA]</scope>
    <source>
        <strain evidence="3 4">CECT 8234</strain>
    </source>
</reference>